<dbReference type="RefSeq" id="WP_169717362.1">
    <property type="nucleotide sequence ID" value="NZ_JBHEEK010000038.1"/>
</dbReference>
<evidence type="ECO:0000313" key="2">
    <source>
        <dbReference type="Proteomes" id="UP000215590"/>
    </source>
</evidence>
<sequence>MAPLYEVYPANENIALYGKIESRLLGQTLIGRSQFKEHRCVRNTKLVDTSGITQILLQILVSGTFVGKCGGEDIHANIGDIVIMDYTSPFDFAVTDGVGTVTLT</sequence>
<comment type="caution">
    <text evidence="1">The sequence shown here is derived from an EMBL/GenBank/DDBJ whole genome shotgun (WGS) entry which is preliminary data.</text>
</comment>
<organism evidence="1 2">
    <name type="scientific">Brucella thiophenivorans</name>
    <dbReference type="NCBI Taxonomy" id="571255"/>
    <lineage>
        <taxon>Bacteria</taxon>
        <taxon>Pseudomonadati</taxon>
        <taxon>Pseudomonadota</taxon>
        <taxon>Alphaproteobacteria</taxon>
        <taxon>Hyphomicrobiales</taxon>
        <taxon>Brucellaceae</taxon>
        <taxon>Brucella/Ochrobactrum group</taxon>
        <taxon>Brucella</taxon>
    </lineage>
</organism>
<accession>A0A256FLE5</accession>
<dbReference type="EMBL" id="NNRJ01000050">
    <property type="protein sequence ID" value="OYR15672.1"/>
    <property type="molecule type" value="Genomic_DNA"/>
</dbReference>
<dbReference type="Proteomes" id="UP000215590">
    <property type="component" value="Unassembled WGS sequence"/>
</dbReference>
<gene>
    <name evidence="1" type="ORF">CEV31_2747</name>
</gene>
<name>A0A256FLE5_9HYPH</name>
<protein>
    <submittedName>
        <fullName evidence="1">Uncharacterized protein</fullName>
    </submittedName>
</protein>
<evidence type="ECO:0000313" key="1">
    <source>
        <dbReference type="EMBL" id="OYR15672.1"/>
    </source>
</evidence>
<reference evidence="1 2" key="1">
    <citation type="submission" date="2017-07" db="EMBL/GenBank/DDBJ databases">
        <title>Phylogenetic study on the rhizospheric bacterium Ochrobactrum sp. A44.</title>
        <authorList>
            <person name="Krzyzanowska D.M."/>
            <person name="Ossowicki A."/>
            <person name="Rajewska M."/>
            <person name="Maciag T."/>
            <person name="Kaczynski Z."/>
            <person name="Czerwicka M."/>
            <person name="Jafra S."/>
        </authorList>
    </citation>
    <scope>NUCLEOTIDE SEQUENCE [LARGE SCALE GENOMIC DNA]</scope>
    <source>
        <strain evidence="1 2">DSM 7216</strain>
    </source>
</reference>
<keyword evidence="2" id="KW-1185">Reference proteome</keyword>
<proteinExistence type="predicted"/>
<dbReference type="AlphaFoldDB" id="A0A256FLE5"/>